<evidence type="ECO:0000313" key="1">
    <source>
        <dbReference type="EMBL" id="EFH39026.1"/>
    </source>
</evidence>
<dbReference type="Proteomes" id="UP000008694">
    <property type="component" value="Unassembled WGS sequence"/>
</dbReference>
<evidence type="ECO:0000313" key="3">
    <source>
        <dbReference type="Proteomes" id="UP000008694"/>
    </source>
</evidence>
<name>D7MH19_ARALL</name>
<gene>
    <name evidence="2" type="ORF">ARALYDRAFT_915424</name>
    <name evidence="1" type="ORF">ARALYDRAFT_920288</name>
</gene>
<proteinExistence type="predicted"/>
<evidence type="ECO:0000313" key="2">
    <source>
        <dbReference type="EMBL" id="EFH44542.1"/>
    </source>
</evidence>
<dbReference type="EMBL" id="GL348839">
    <property type="protein sequence ID" value="EFH39026.1"/>
    <property type="molecule type" value="Genomic_DNA"/>
</dbReference>
<reference evidence="2" key="1">
    <citation type="submission" date="2009-11" db="EMBL/GenBank/DDBJ databases">
        <authorList>
            <consortium name="US DOE Joint Genome Institute (JGI-PGF)"/>
            <person name="Ottilar R."/>
            <person name="Schmutz J."/>
            <person name="Salamov A."/>
            <person name="Cheng J.F."/>
            <person name="Lucas S."/>
            <person name="Pitluck S."/>
            <person name="Gundlach H."/>
            <person name="Guo Y."/>
            <person name="Haberer G."/>
            <person name="Nasrallah J."/>
            <person name="Mayer K.F.X."/>
            <person name="van de Peer Y."/>
            <person name="Weigel D."/>
            <person name="Grigoriev I.V."/>
        </authorList>
    </citation>
    <scope>NUCLEOTIDE SEQUENCE</scope>
</reference>
<dbReference type="HOGENOM" id="CLU_3089961_0_0_1"/>
<dbReference type="Gramene" id="scaffold_703166.1">
    <property type="protein sequence ID" value="scaffold_703166.1"/>
    <property type="gene ID" value="scaffold_703166.1"/>
</dbReference>
<dbReference type="AlphaFoldDB" id="D7MH19"/>
<reference evidence="2" key="2">
    <citation type="submission" date="2010-06" db="EMBL/GenBank/DDBJ databases">
        <title>The basis of rapid genome size change in Arabidopsis.</title>
        <authorList>
            <person name="Bakker E."/>
            <person name="Bergelson J."/>
            <person name="Cheng J.F."/>
            <person name="Clark R.M."/>
            <person name="Fawcett J."/>
            <person name="Gaut B."/>
            <person name="Grigoriev I."/>
            <person name="Gundlach H."/>
            <person name="Guo Y."/>
            <person name="Haberer G."/>
            <person name="Hollister J."/>
            <person name="Hu T.T."/>
            <person name="Mayer K.F.X."/>
            <person name="Nasrallah J."/>
            <person name="Nordborg M."/>
            <person name="Otillar R."/>
            <person name="Pattyn P."/>
            <person name="Schmutz J."/>
            <person name="Spannagl M."/>
            <person name="van de Peer Y."/>
            <person name="Wang X."/>
            <person name="Weigel D."/>
            <person name="Yang L."/>
        </authorList>
    </citation>
    <scope>NUCLEOTIDE SEQUENCE</scope>
</reference>
<dbReference type="Gramene" id="scaffold_17600002.1">
    <property type="protein sequence ID" value="scaffold_17600002.1"/>
    <property type="gene ID" value="scaffold_17600002.1"/>
</dbReference>
<keyword evidence="3" id="KW-1185">Reference proteome</keyword>
<accession>D7MH19</accession>
<protein>
    <submittedName>
        <fullName evidence="2">Predicted protein</fullName>
    </submittedName>
</protein>
<dbReference type="EMBL" id="GL348719">
    <property type="protein sequence ID" value="EFH44542.1"/>
    <property type="molecule type" value="Genomic_DNA"/>
</dbReference>
<sequence>MVPAVRFPLAIEVFIWPPRASRKHTERWAWTARQEPASSLGASRVSVRIRGL</sequence>
<reference evidence="3" key="3">
    <citation type="journal article" date="2011" name="Nat. Genet.">
        <title>The Arabidopsis lyrata genome sequence and the basis of rapid genome size change.</title>
        <authorList>
            <person name="Hu T.T."/>
            <person name="Pattyn P."/>
            <person name="Bakker E.G."/>
            <person name="Cao J."/>
            <person name="Cheng J.-F."/>
            <person name="Clark R.M."/>
            <person name="Fahlgren N."/>
            <person name="Fawcett J.A."/>
            <person name="Grimwood J."/>
            <person name="Gundlach H."/>
            <person name="Haberer G."/>
            <person name="Hollister J.D."/>
            <person name="Ossowski S."/>
            <person name="Ottilar R.P."/>
            <person name="Salamov A.A."/>
            <person name="Schneeberger K."/>
            <person name="Spannagl M."/>
            <person name="Wang X."/>
            <person name="Yang L."/>
            <person name="Nasrallah M.E."/>
            <person name="Bergelson J."/>
            <person name="Carrington J.C."/>
            <person name="Gaut B.S."/>
            <person name="Schmutz J."/>
            <person name="Mayer K.F.X."/>
            <person name="Van de Peer Y."/>
            <person name="Grigoriev I.V."/>
            <person name="Nordborg M."/>
            <person name="Weigel D."/>
            <person name="Guo Y.-L."/>
        </authorList>
    </citation>
    <scope>NUCLEOTIDE SEQUENCE [LARGE SCALE GENOMIC DNA]</scope>
    <source>
        <strain evidence="3">cv. MN47</strain>
    </source>
</reference>
<organism evidence="3">
    <name type="scientific">Arabidopsis lyrata subsp. lyrata</name>
    <name type="common">Lyre-leaved rock-cress</name>
    <dbReference type="NCBI Taxonomy" id="81972"/>
    <lineage>
        <taxon>Eukaryota</taxon>
        <taxon>Viridiplantae</taxon>
        <taxon>Streptophyta</taxon>
        <taxon>Embryophyta</taxon>
        <taxon>Tracheophyta</taxon>
        <taxon>Spermatophyta</taxon>
        <taxon>Magnoliopsida</taxon>
        <taxon>eudicotyledons</taxon>
        <taxon>Gunneridae</taxon>
        <taxon>Pentapetalae</taxon>
        <taxon>rosids</taxon>
        <taxon>malvids</taxon>
        <taxon>Brassicales</taxon>
        <taxon>Brassicaceae</taxon>
        <taxon>Camelineae</taxon>
        <taxon>Arabidopsis</taxon>
    </lineage>
</organism>